<dbReference type="OrthoDB" id="3248909at2759"/>
<accession>A0A6A7ATQ0</accession>
<proteinExistence type="predicted"/>
<dbReference type="AlphaFoldDB" id="A0A6A7ATQ0"/>
<keyword evidence="3" id="KW-1185">Reference proteome</keyword>
<name>A0A6A7ATQ0_9PLEO</name>
<keyword evidence="1" id="KW-1133">Transmembrane helix</keyword>
<gene>
    <name evidence="2" type="ORF">T440DRAFT_493304</name>
</gene>
<feature type="transmembrane region" description="Helical" evidence="1">
    <location>
        <begin position="267"/>
        <end position="286"/>
    </location>
</feature>
<keyword evidence="1" id="KW-0472">Membrane</keyword>
<evidence type="ECO:0000313" key="2">
    <source>
        <dbReference type="EMBL" id="KAF2845609.1"/>
    </source>
</evidence>
<evidence type="ECO:0000313" key="3">
    <source>
        <dbReference type="Proteomes" id="UP000799423"/>
    </source>
</evidence>
<dbReference type="EMBL" id="MU006344">
    <property type="protein sequence ID" value="KAF2845609.1"/>
    <property type="molecule type" value="Genomic_DNA"/>
</dbReference>
<dbReference type="PANTHER" id="PTHR37544:SF3">
    <property type="entry name" value="SPRAY"/>
    <property type="match status" value="1"/>
</dbReference>
<feature type="transmembrane region" description="Helical" evidence="1">
    <location>
        <begin position="384"/>
        <end position="405"/>
    </location>
</feature>
<dbReference type="Pfam" id="PF11915">
    <property type="entry name" value="DUF3433"/>
    <property type="match status" value="1"/>
</dbReference>
<evidence type="ECO:0000256" key="1">
    <source>
        <dbReference type="SAM" id="Phobius"/>
    </source>
</evidence>
<dbReference type="InterPro" id="IPR021840">
    <property type="entry name" value="DUF3433"/>
</dbReference>
<dbReference type="Proteomes" id="UP000799423">
    <property type="component" value="Unassembled WGS sequence"/>
</dbReference>
<keyword evidence="1" id="KW-0812">Transmembrane</keyword>
<protein>
    <submittedName>
        <fullName evidence="2">Uncharacterized protein</fullName>
    </submittedName>
</protein>
<dbReference type="PANTHER" id="PTHR37544">
    <property type="entry name" value="SPRAY-RELATED"/>
    <property type="match status" value="1"/>
</dbReference>
<organism evidence="2 3">
    <name type="scientific">Plenodomus tracheiphilus IPT5</name>
    <dbReference type="NCBI Taxonomy" id="1408161"/>
    <lineage>
        <taxon>Eukaryota</taxon>
        <taxon>Fungi</taxon>
        <taxon>Dikarya</taxon>
        <taxon>Ascomycota</taxon>
        <taxon>Pezizomycotina</taxon>
        <taxon>Dothideomycetes</taxon>
        <taxon>Pleosporomycetidae</taxon>
        <taxon>Pleosporales</taxon>
        <taxon>Pleosporineae</taxon>
        <taxon>Leptosphaeriaceae</taxon>
        <taxon>Plenodomus</taxon>
    </lineage>
</organism>
<reference evidence="2" key="1">
    <citation type="submission" date="2020-01" db="EMBL/GenBank/DDBJ databases">
        <authorList>
            <consortium name="DOE Joint Genome Institute"/>
            <person name="Haridas S."/>
            <person name="Albert R."/>
            <person name="Binder M."/>
            <person name="Bloem J."/>
            <person name="Labutti K."/>
            <person name="Salamov A."/>
            <person name="Andreopoulos B."/>
            <person name="Baker S.E."/>
            <person name="Barry K."/>
            <person name="Bills G."/>
            <person name="Bluhm B.H."/>
            <person name="Cannon C."/>
            <person name="Castanera R."/>
            <person name="Culley D.E."/>
            <person name="Daum C."/>
            <person name="Ezra D."/>
            <person name="Gonzalez J.B."/>
            <person name="Henrissat B."/>
            <person name="Kuo A."/>
            <person name="Liang C."/>
            <person name="Lipzen A."/>
            <person name="Lutzoni F."/>
            <person name="Magnuson J."/>
            <person name="Mondo S."/>
            <person name="Nolan M."/>
            <person name="Ohm R."/>
            <person name="Pangilinan J."/>
            <person name="Park H.-J."/>
            <person name="Ramirez L."/>
            <person name="Alfaro M."/>
            <person name="Sun H."/>
            <person name="Tritt A."/>
            <person name="Yoshinaga Y."/>
            <person name="Zwiers L.-H."/>
            <person name="Turgeon B.G."/>
            <person name="Goodwin S.B."/>
            <person name="Spatafora J.W."/>
            <person name="Crous P.W."/>
            <person name="Grigoriev I.V."/>
        </authorList>
    </citation>
    <scope>NUCLEOTIDE SEQUENCE</scope>
    <source>
        <strain evidence="2">IPT5</strain>
    </source>
</reference>
<sequence length="933" mass="105306">MGAILQNYSTSPWVTDEYVDLPFWPRNLSSAVSPWNYRSPLPEFCIELPLKAKDFGFQNESETQGLFNNYLATMLCESEGGCQFTLSDQYRLVVANKVGSDPIVTHNDKCPYDNTILMSTPWWTNLEGPDTEFLSNMTIKAYGCESVHNMAEMSVLAESTTTGLSIQFDKEEFKRVCYPVISPQYGLSNDSETIVSGAAALLGTGYNFEVLSMMADSNLPITAAQLRRQFFNEVLKTSLQYPGASSQKHDFGTRTVPSRRVLVNQQVAWALFTLLVVSFCLLLALLRSALPSIRPLGVYQDPSTLLTLHRWASHDSNTLSIFRSLDLSTRRILKNHIGDCTFRTTPRGLEQADQADHNEYNSSPQELSLEDRARILPGLRLRSLIALIIYTLLSLVASTTLFGLAQSSCLHQSFFTYRAHVNGFGNIDTISPFAIIPTAPAITLGLWWKAVDTTLRILQPFIGMSEKAKKPSKSLVLSYASQFWMTLKLRRFPFVEEMTVGFDNDSVLSQAILGLETDWMYTAIIQTALNGPQPAWSKDDWSLSRWSKHPITQCLVSPANVTIQTPAIRARIECTAIEQVKNVSFWFEHDRMFLMENGTKYDDFFWPKLFFSDGNLTTDFSTQGGYPSCCLSSTGDPEGKPSNASSALVYRTEKLLKSEANWGPRHTLANSLTNSNFTIKWLRGPAGLERQLRFVNPPDAQALNCTPVIETSEARVSVDYARGLVQDYEILQPPLVENVAWSDPFNYRNISETPEWVVKLVGTYRNVTRLKTKPFNTKVTTSYGVFFLRALLRAACLDRLDSIQLLEYHEEDNDRIEDKVFNMRDNTAGMNFDFMSYATYAQTGYNPDAMLDPHILLKTSQRVFSTFFQHFVNNRIFHETEANPPMNGMPIPLTPYRTKAPQFQDVASRVTDRIATAAINTRVDVLRINPVVF</sequence>